<proteinExistence type="predicted"/>
<keyword evidence="3" id="KW-1185">Reference proteome</keyword>
<evidence type="ECO:0000313" key="3">
    <source>
        <dbReference type="Proteomes" id="UP000639274"/>
    </source>
</evidence>
<dbReference type="Proteomes" id="UP000639274">
    <property type="component" value="Chromosome"/>
</dbReference>
<evidence type="ECO:0000256" key="1">
    <source>
        <dbReference type="SAM" id="Phobius"/>
    </source>
</evidence>
<keyword evidence="1" id="KW-0472">Membrane</keyword>
<keyword evidence="1" id="KW-1133">Transmembrane helix</keyword>
<dbReference type="AlphaFoldDB" id="A0A974Y1V3"/>
<protein>
    <submittedName>
        <fullName evidence="2">Uncharacterized protein</fullName>
    </submittedName>
</protein>
<feature type="transmembrane region" description="Helical" evidence="1">
    <location>
        <begin position="46"/>
        <end position="67"/>
    </location>
</feature>
<sequence>MNSLDPRAPVNQKPSYLGEMLTSPINVNIGLVSVITATVLSFPFGLAGAALPLIAFGAGEAIAALFIPSSPTFRDRVDRRHRVRQREARIAQLREEILQRAGDEHDNWETFARLRERVASVTELLRHRSTSLEAHELEKLEDATADYLGLWLGELSMAERLESADVGQLQRRAADLGKKIAGDDADRRSLVKAKADLEELIQRHRRLASRKAAVDAALLSLPDTVEEIYQTLITTPAAGDARGQLQEAIERLRLEEELDTSYTVELDQALPQRVVRAAAQTQKH</sequence>
<keyword evidence="1" id="KW-0812">Transmembrane</keyword>
<name>A0A974Y1V3_9GAMM</name>
<accession>A0A974Y1V3</accession>
<feature type="transmembrane region" description="Helical" evidence="1">
    <location>
        <begin position="21"/>
        <end position="40"/>
    </location>
</feature>
<reference evidence="2 3" key="1">
    <citation type="submission" date="2021-03" db="EMBL/GenBank/DDBJ databases">
        <title>Lysobacter sp. nov. isolated from soil of gangwondo yeongwol, south Korea.</title>
        <authorList>
            <person name="Kim K.R."/>
            <person name="Kim K.H."/>
            <person name="Jeon C.O."/>
        </authorList>
    </citation>
    <scope>NUCLEOTIDE SEQUENCE [LARGE SCALE GENOMIC DNA]</scope>
    <source>
        <strain evidence="2 3">R19</strain>
    </source>
</reference>
<gene>
    <name evidence="2" type="ORF">I8J32_008620</name>
</gene>
<dbReference type="KEGG" id="lsf:I8J32_008620"/>
<evidence type="ECO:0000313" key="2">
    <source>
        <dbReference type="EMBL" id="QSX79871.1"/>
    </source>
</evidence>
<dbReference type="EMBL" id="CP071518">
    <property type="protein sequence ID" value="QSX79871.1"/>
    <property type="molecule type" value="Genomic_DNA"/>
</dbReference>
<dbReference type="RefSeq" id="WP_200610854.1">
    <property type="nucleotide sequence ID" value="NZ_CP071518.1"/>
</dbReference>
<organism evidence="2 3">
    <name type="scientific">Agrilutibacter solisilvae</name>
    <dbReference type="NCBI Taxonomy" id="2763317"/>
    <lineage>
        <taxon>Bacteria</taxon>
        <taxon>Pseudomonadati</taxon>
        <taxon>Pseudomonadota</taxon>
        <taxon>Gammaproteobacteria</taxon>
        <taxon>Lysobacterales</taxon>
        <taxon>Lysobacteraceae</taxon>
        <taxon>Agrilutibacter</taxon>
    </lineage>
</organism>